<dbReference type="EMBL" id="BGPR01007450">
    <property type="protein sequence ID" value="GBN26953.1"/>
    <property type="molecule type" value="Genomic_DNA"/>
</dbReference>
<evidence type="ECO:0000313" key="2">
    <source>
        <dbReference type="Proteomes" id="UP000499080"/>
    </source>
</evidence>
<keyword evidence="2" id="KW-1185">Reference proteome</keyword>
<name>A0A4Y2MJV5_ARAVE</name>
<dbReference type="Proteomes" id="UP000499080">
    <property type="component" value="Unassembled WGS sequence"/>
</dbReference>
<organism evidence="1 2">
    <name type="scientific">Araneus ventricosus</name>
    <name type="common">Orbweaver spider</name>
    <name type="synonym">Epeira ventricosa</name>
    <dbReference type="NCBI Taxonomy" id="182803"/>
    <lineage>
        <taxon>Eukaryota</taxon>
        <taxon>Metazoa</taxon>
        <taxon>Ecdysozoa</taxon>
        <taxon>Arthropoda</taxon>
        <taxon>Chelicerata</taxon>
        <taxon>Arachnida</taxon>
        <taxon>Araneae</taxon>
        <taxon>Araneomorphae</taxon>
        <taxon>Entelegynae</taxon>
        <taxon>Araneoidea</taxon>
        <taxon>Araneidae</taxon>
        <taxon>Araneus</taxon>
    </lineage>
</organism>
<proteinExistence type="predicted"/>
<evidence type="ECO:0000313" key="1">
    <source>
        <dbReference type="EMBL" id="GBN26953.1"/>
    </source>
</evidence>
<reference evidence="1 2" key="1">
    <citation type="journal article" date="2019" name="Sci. Rep.">
        <title>Orb-weaving spider Araneus ventricosus genome elucidates the spidroin gene catalogue.</title>
        <authorList>
            <person name="Kono N."/>
            <person name="Nakamura H."/>
            <person name="Ohtoshi R."/>
            <person name="Moran D.A.P."/>
            <person name="Shinohara A."/>
            <person name="Yoshida Y."/>
            <person name="Fujiwara M."/>
            <person name="Mori M."/>
            <person name="Tomita M."/>
            <person name="Arakawa K."/>
        </authorList>
    </citation>
    <scope>NUCLEOTIDE SEQUENCE [LARGE SCALE GENOMIC DNA]</scope>
</reference>
<sequence>MTSGEEEYKRGLDPSVGIRLRKGDSIFSAEGDLLKGLKQACNKSLGKSYRKPCFLLNSEPFRYLAERFNPCHGNLCDKTLPLLTTRFPKPFRQDFFAVWDEIYKNFKAFSCLIILKWQESMRLNA</sequence>
<gene>
    <name evidence="1" type="ORF">AVEN_207966_1</name>
</gene>
<protein>
    <submittedName>
        <fullName evidence="1">Uncharacterized protein</fullName>
    </submittedName>
</protein>
<accession>A0A4Y2MJV5</accession>
<dbReference type="AlphaFoldDB" id="A0A4Y2MJV5"/>
<comment type="caution">
    <text evidence="1">The sequence shown here is derived from an EMBL/GenBank/DDBJ whole genome shotgun (WGS) entry which is preliminary data.</text>
</comment>